<dbReference type="STRING" id="1612149.SAMN05216324_1407"/>
<reference evidence="3" key="1">
    <citation type="submission" date="2016-10" db="EMBL/GenBank/DDBJ databases">
        <authorList>
            <person name="Varghese N."/>
            <person name="Submissions S."/>
        </authorList>
    </citation>
    <scope>NUCLEOTIDE SEQUENCE [LARGE SCALE GENOMIC DNA]</scope>
    <source>
        <strain evidence="3">SUR2</strain>
    </source>
</reference>
<dbReference type="AlphaFoldDB" id="A0A1K2IXF3"/>
<gene>
    <name evidence="2" type="ORF">SAMN05216324_1407</name>
</gene>
<name>A0A1K2IXF3_9FLAO</name>
<dbReference type="Gene3D" id="4.10.1080.10">
    <property type="entry name" value="TSP type-3 repeat"/>
    <property type="match status" value="1"/>
</dbReference>
<evidence type="ECO:0000313" key="2">
    <source>
        <dbReference type="EMBL" id="SFZ97105.1"/>
    </source>
</evidence>
<feature type="region of interest" description="Disordered" evidence="1">
    <location>
        <begin position="239"/>
        <end position="260"/>
    </location>
</feature>
<evidence type="ECO:0000256" key="1">
    <source>
        <dbReference type="SAM" id="MobiDB-lite"/>
    </source>
</evidence>
<dbReference type="Proteomes" id="UP000182034">
    <property type="component" value="Unassembled WGS sequence"/>
</dbReference>
<dbReference type="InterPro" id="IPR018247">
    <property type="entry name" value="EF_Hand_1_Ca_BS"/>
</dbReference>
<dbReference type="PANTHER" id="PTHR10199">
    <property type="entry name" value="THROMBOSPONDIN"/>
    <property type="match status" value="1"/>
</dbReference>
<dbReference type="Gene3D" id="2.60.40.2700">
    <property type="match status" value="1"/>
</dbReference>
<dbReference type="EMBL" id="FPKW01000040">
    <property type="protein sequence ID" value="SFZ97105.1"/>
    <property type="molecule type" value="Genomic_DNA"/>
</dbReference>
<dbReference type="GO" id="GO:0005509">
    <property type="term" value="F:calcium ion binding"/>
    <property type="evidence" value="ECO:0007669"/>
    <property type="project" value="InterPro"/>
</dbReference>
<sequence length="1201" mass="126604">MIIKLKHLVNLLVFLLMVGISTNLIKAQDTDGDGVLNSVDLDDDNDGIPDAEESPNCFFTVYEANRVASVISTLNGAGTDPAAGIDIPLLYNDNINDGTVAAAYNFAGSQTITSGSSIFTIKYPTPITIKSLTVIQASSGMSSSGYAKLYGSQDGISYTLLTTGNGISISSTTVTFNNTSTTEYLYYQIRYIGTSTSGNATSVTAGTATIHEIYSLAASTPVYNPSAHPKPGACNDDLDNDGIPNHLDSDSDGDGCSDAYEGSATANKTVSVIPGPYGANGLANSLETSTESGTVNYVSTYRKYAAKLSQKLCVDTDSDGVSNPIDLDDDNDGVLDTEEGEFCGRLDRNIRVGYLNVGAGNNGLATNLLYNLNNFGANGVYNKVRGVTLIPFATAASVTEANLLAQNIDIFFVGSSGSDATTSSDKIPTSVNTILITWAKNNGKGIFALQNNAIDYGYSVTDNNVNPNTPVGVLGRDYYTNGYWPTPSLNQGGTVQMTIKSLSRTFDFLMLDANLRPVVITDREYNLVIFPDATIYNSEATNATPITDDQKAIADTWAYVFDKYLDNQCTWLDTDGDLTPNHLDLDSDQDGCSDALEAGATNSGVSNFAFVSQAGSSTDSNSDGLADIVDTNLNGIPDYLSTYNPQAINGSIKKCIDSDGDGYLDISDLDDDNDGILDTTEGLTCNLLNRNLRIGYLDTTLGKSGLMINMLSNPVNFSLSGTYNKFPGVTFVPYATQTAITEAQLLTDKIDIFYVGSSALDAQTTSDKLLTATNARIMAWASNNDKGVVVLQNNAADYGYILNNVYPNSNPSSPYGPLGEAVFTNGYWPETAFNMSGTVQMSINSETRRYETAMADIQGKATFVRDGDEKIVFFPDATIFISDQTQSTIGTNTTLKVAADVWAFAFDVFINGICSSIDTDGDGIPNHLDLDSDNDGCLDAIEGSENVTTAQLTTAVGTVTAGTGSTASNQNLGNTVDSQGVPTVVNSGGAADIATDQGQGIGSSVTANALAVAGTISANQTLSSGNTPATLSLTGSTGAIQWQVSSDNSTFTNISGATAATYTPGALTATTYYRVLVTSIGGCTETSDVITITIMSLCYKPAVTAGTVLETKLGITALGRAGTDSGSWPMVRKGAWTVLESKEKGFVVNRVSATADLSQITNAVEGMMIYDEEADCLKIYTIKEGDSAAAWHCFNTQACPD</sequence>
<keyword evidence="3" id="KW-1185">Reference proteome</keyword>
<accession>A0A1K2IXF3</accession>
<protein>
    <recommendedName>
        <fullName evidence="4">Thrombospondin type 3 repeat-containing protein</fullName>
    </recommendedName>
</protein>
<dbReference type="SUPFAM" id="SSF103647">
    <property type="entry name" value="TSP type-3 repeat"/>
    <property type="match status" value="2"/>
</dbReference>
<dbReference type="InterPro" id="IPR028974">
    <property type="entry name" value="TSP_type-3_rpt"/>
</dbReference>
<proteinExistence type="predicted"/>
<organism evidence="2 3">
    <name type="scientific">Chryseobacterium limigenitum</name>
    <dbReference type="NCBI Taxonomy" id="1612149"/>
    <lineage>
        <taxon>Bacteria</taxon>
        <taxon>Pseudomonadati</taxon>
        <taxon>Bacteroidota</taxon>
        <taxon>Flavobacteriia</taxon>
        <taxon>Flavobacteriales</taxon>
        <taxon>Weeksellaceae</taxon>
        <taxon>Chryseobacterium group</taxon>
        <taxon>Chryseobacterium</taxon>
    </lineage>
</organism>
<evidence type="ECO:0000313" key="3">
    <source>
        <dbReference type="Proteomes" id="UP000182034"/>
    </source>
</evidence>
<dbReference type="OrthoDB" id="1208848at2"/>
<evidence type="ECO:0008006" key="4">
    <source>
        <dbReference type="Google" id="ProtNLM"/>
    </source>
</evidence>
<dbReference type="PROSITE" id="PS00018">
    <property type="entry name" value="EF_HAND_1"/>
    <property type="match status" value="1"/>
</dbReference>
<dbReference type="RefSeq" id="WP_072412949.1">
    <property type="nucleotide sequence ID" value="NZ_FPKW01000040.1"/>
</dbReference>